<dbReference type="GO" id="GO:0008757">
    <property type="term" value="F:S-adenosylmethionine-dependent methyltransferase activity"/>
    <property type="evidence" value="ECO:0007669"/>
    <property type="project" value="UniProtKB-ARBA"/>
</dbReference>
<dbReference type="KEGG" id="dqu:106744028"/>
<dbReference type="PROSITE" id="PS50865">
    <property type="entry name" value="ZF_MYND_2"/>
    <property type="match status" value="1"/>
</dbReference>
<protein>
    <submittedName>
        <fullName evidence="8 9">Protein msta, isoform B-like</fullName>
    </submittedName>
</protein>
<dbReference type="SUPFAM" id="SSF144232">
    <property type="entry name" value="HIT/MYND zinc finger-like"/>
    <property type="match status" value="1"/>
</dbReference>
<keyword evidence="7" id="KW-1185">Reference proteome</keyword>
<evidence type="ECO:0000256" key="1">
    <source>
        <dbReference type="ARBA" id="ARBA00022723"/>
    </source>
</evidence>
<dbReference type="InterPro" id="IPR002893">
    <property type="entry name" value="Znf_MYND"/>
</dbReference>
<organism evidence="7 8">
    <name type="scientific">Dinoponera quadriceps</name>
    <name type="common">South American ant</name>
    <dbReference type="NCBI Taxonomy" id="609295"/>
    <lineage>
        <taxon>Eukaryota</taxon>
        <taxon>Metazoa</taxon>
        <taxon>Ecdysozoa</taxon>
        <taxon>Arthropoda</taxon>
        <taxon>Hexapoda</taxon>
        <taxon>Insecta</taxon>
        <taxon>Pterygota</taxon>
        <taxon>Neoptera</taxon>
        <taxon>Endopterygota</taxon>
        <taxon>Hymenoptera</taxon>
        <taxon>Apocrita</taxon>
        <taxon>Aculeata</taxon>
        <taxon>Formicoidea</taxon>
        <taxon>Formicidae</taxon>
        <taxon>Ponerinae</taxon>
        <taxon>Ponerini</taxon>
        <taxon>Dinoponera</taxon>
    </lineage>
</organism>
<feature type="domain" description="MYND-type" evidence="6">
    <location>
        <begin position="12"/>
        <end position="48"/>
    </location>
</feature>
<reference evidence="8 9" key="1">
    <citation type="submission" date="2025-04" db="UniProtKB">
        <authorList>
            <consortium name="RefSeq"/>
        </authorList>
    </citation>
    <scope>IDENTIFICATION</scope>
</reference>
<dbReference type="RefSeq" id="XP_014473910.1">
    <property type="nucleotide sequence ID" value="XM_014618424.1"/>
</dbReference>
<dbReference type="GO" id="GO:0008270">
    <property type="term" value="F:zinc ion binding"/>
    <property type="evidence" value="ECO:0007669"/>
    <property type="project" value="UniProtKB-KW"/>
</dbReference>
<feature type="domain" description="SET" evidence="5">
    <location>
        <begin position="45"/>
        <end position="278"/>
    </location>
</feature>
<sequence>METVVAASHGVCPVCGKDATLKCGNCKREFYCDKCHQSRDWPRHRPVCCAWEIRHDPQLGRHLLATRDLVPGDVILSEAPLVWGPSIHAQNQRLCVGCGGQCAEIDVRCGKCCWPVCRPDCLTDKKRHEPECTLLARARIIPRCDVLLVIRMLILWRTKSKRWTSLTNLQSHEDSRGPGTEAHDEVMNISQHLGPIVAMAPDCMSVLPKICGLIDVNALETMPPEGSFAIYENASLLEHSCVANTRHCFRLDDKGRPRITVNAITSIKKGEHLSTMYTHALWSTRARREHLLATKYFTCRCERCADPTELGTHLGSLRCPCRNGFMLANDPLNPDTDWSCNACPGTVTSAEVAQLTDRLEEEVTEVMRKATPHTLSDLLSRLTVLLHPGHQHCVSVSHSLIQLIPLSDPRKLDLCKRIMDTVTRLDPHGARLALYTAVTLRELATCPGEDRLAHLLRAAYFLQSEPPNSPGDKLLRLIKLELSY</sequence>
<evidence type="ECO:0000259" key="5">
    <source>
        <dbReference type="PROSITE" id="PS50280"/>
    </source>
</evidence>
<dbReference type="RefSeq" id="XP_014473909.1">
    <property type="nucleotide sequence ID" value="XM_014618423.1"/>
</dbReference>
<keyword evidence="1" id="KW-0479">Metal-binding</keyword>
<dbReference type="Proteomes" id="UP000515204">
    <property type="component" value="Unplaced"/>
</dbReference>
<dbReference type="PANTHER" id="PTHR46455:SF2">
    <property type="entry name" value="AT24727P"/>
    <property type="match status" value="1"/>
</dbReference>
<evidence type="ECO:0000256" key="2">
    <source>
        <dbReference type="ARBA" id="ARBA00022771"/>
    </source>
</evidence>
<evidence type="ECO:0000313" key="10">
    <source>
        <dbReference type="RefSeq" id="XP_014473910.1"/>
    </source>
</evidence>
<evidence type="ECO:0000256" key="3">
    <source>
        <dbReference type="ARBA" id="ARBA00022833"/>
    </source>
</evidence>
<dbReference type="AlphaFoldDB" id="A0A6P3X6I3"/>
<dbReference type="InterPro" id="IPR046341">
    <property type="entry name" value="SET_dom_sf"/>
</dbReference>
<evidence type="ECO:0000313" key="8">
    <source>
        <dbReference type="RefSeq" id="XP_014473908.1"/>
    </source>
</evidence>
<dbReference type="PANTHER" id="PTHR46455">
    <property type="entry name" value="SET AND MYND DOMAIN CONTAINING, ARTHROPOD-SPECIFIC, MEMBER 4, ISOFORM A"/>
    <property type="match status" value="1"/>
</dbReference>
<dbReference type="Gene3D" id="2.170.270.10">
    <property type="entry name" value="SET domain"/>
    <property type="match status" value="1"/>
</dbReference>
<dbReference type="CTD" id="35538"/>
<proteinExistence type="predicted"/>
<dbReference type="GO" id="GO:0008170">
    <property type="term" value="F:N-methyltransferase activity"/>
    <property type="evidence" value="ECO:0007669"/>
    <property type="project" value="UniProtKB-ARBA"/>
</dbReference>
<dbReference type="InterPro" id="IPR001214">
    <property type="entry name" value="SET_dom"/>
</dbReference>
<keyword evidence="3" id="KW-0862">Zinc</keyword>
<dbReference type="GeneID" id="106744028"/>
<dbReference type="OrthoDB" id="3174329at2759"/>
<accession>A0A6P3X6I3</accession>
<dbReference type="Pfam" id="PF00856">
    <property type="entry name" value="SET"/>
    <property type="match status" value="1"/>
</dbReference>
<dbReference type="CDD" id="cd20071">
    <property type="entry name" value="SET_SMYD"/>
    <property type="match status" value="1"/>
</dbReference>
<dbReference type="PROSITE" id="PS50280">
    <property type="entry name" value="SET"/>
    <property type="match status" value="1"/>
</dbReference>
<dbReference type="Gene3D" id="1.10.220.160">
    <property type="match status" value="1"/>
</dbReference>
<evidence type="ECO:0000313" key="7">
    <source>
        <dbReference type="Proteomes" id="UP000515204"/>
    </source>
</evidence>
<dbReference type="SUPFAM" id="SSF82199">
    <property type="entry name" value="SET domain"/>
    <property type="match status" value="1"/>
</dbReference>
<keyword evidence="2 4" id="KW-0863">Zinc-finger</keyword>
<dbReference type="Pfam" id="PF01753">
    <property type="entry name" value="zf-MYND"/>
    <property type="match status" value="1"/>
</dbReference>
<dbReference type="GO" id="GO:0008276">
    <property type="term" value="F:protein methyltransferase activity"/>
    <property type="evidence" value="ECO:0007669"/>
    <property type="project" value="UniProtKB-ARBA"/>
</dbReference>
<dbReference type="RefSeq" id="XP_014473908.1">
    <property type="nucleotide sequence ID" value="XM_014618422.1"/>
</dbReference>
<evidence type="ECO:0000259" key="6">
    <source>
        <dbReference type="PROSITE" id="PS50865"/>
    </source>
</evidence>
<evidence type="ECO:0000313" key="9">
    <source>
        <dbReference type="RefSeq" id="XP_014473909.1"/>
    </source>
</evidence>
<name>A0A6P3X6I3_DINQU</name>
<dbReference type="InterPro" id="IPR053010">
    <property type="entry name" value="SET_SmydA-8"/>
</dbReference>
<gene>
    <name evidence="8 9 10" type="primary">LOC106744028</name>
</gene>
<evidence type="ECO:0000256" key="4">
    <source>
        <dbReference type="PROSITE-ProRule" id="PRU00134"/>
    </source>
</evidence>
<dbReference type="Gene3D" id="6.10.140.2220">
    <property type="match status" value="2"/>
</dbReference>